<comment type="caution">
    <text evidence="2">The sequence shown here is derived from an EMBL/GenBank/DDBJ whole genome shotgun (WGS) entry which is preliminary data.</text>
</comment>
<dbReference type="PANTHER" id="PTHR48079">
    <property type="entry name" value="PROTEIN YEEZ"/>
    <property type="match status" value="1"/>
</dbReference>
<dbReference type="Gene3D" id="3.40.50.720">
    <property type="entry name" value="NAD(P)-binding Rossmann-like Domain"/>
    <property type="match status" value="1"/>
</dbReference>
<evidence type="ECO:0000313" key="2">
    <source>
        <dbReference type="EMBL" id="MDC5697448.1"/>
    </source>
</evidence>
<proteinExistence type="predicted"/>
<sequence length="341" mass="35710">MASVLVLGGTSWVGGAVAAHALSLGHEVTCLARGESGRAPEGTTWVRADRSDPAAYEALPRDIRWDLVVDVARQPGHVRGAVRALADRTTSWAFVSSCSVYARHDEPGADESAELLPALESDTATPEQYGEGKVACEQAVAEGRGGDALVARSGLIVGHGDPSERSGYWPGRFSQAARDGGPVLVPDHPAQPVQWVDVRDLTAWLIQAGLRGTTGRYNAVGAALSLTEVLDTAAQVAGFDGEVVRAGSTALAQQDVRDFMGPRSLPLWLADPAWQSFMDRSGAAAARAGLETRSLEETMAAALAWETELGTSRPRARAGLARAEELAVIRSLSGSSAVHGG</sequence>
<dbReference type="SUPFAM" id="SSF51735">
    <property type="entry name" value="NAD(P)-binding Rossmann-fold domains"/>
    <property type="match status" value="1"/>
</dbReference>
<evidence type="ECO:0000313" key="3">
    <source>
        <dbReference type="Proteomes" id="UP001150259"/>
    </source>
</evidence>
<protein>
    <submittedName>
        <fullName evidence="2">NAD-dependent epimerase/dehydratase family protein</fullName>
    </submittedName>
</protein>
<reference evidence="2 3" key="1">
    <citation type="submission" date="2022-11" db="EMBL/GenBank/DDBJ databases">
        <title>Anaerobic phenanthrene biodegradation by a DNRA strain PheN6.</title>
        <authorList>
            <person name="Zhang Z."/>
        </authorList>
    </citation>
    <scope>NUCLEOTIDE SEQUENCE [LARGE SCALE GENOMIC DNA]</scope>
    <source>
        <strain evidence="2 3">PheN6</strain>
    </source>
</reference>
<dbReference type="EMBL" id="JAPFQL010000034">
    <property type="protein sequence ID" value="MDC5697448.1"/>
    <property type="molecule type" value="Genomic_DNA"/>
</dbReference>
<dbReference type="InterPro" id="IPR051783">
    <property type="entry name" value="NAD(P)-dependent_oxidoreduct"/>
</dbReference>
<feature type="domain" description="NAD-dependent epimerase/dehydratase" evidence="1">
    <location>
        <begin position="91"/>
        <end position="208"/>
    </location>
</feature>
<dbReference type="RefSeq" id="WP_272462024.1">
    <property type="nucleotide sequence ID" value="NZ_JAPFQL010000034.1"/>
</dbReference>
<dbReference type="Proteomes" id="UP001150259">
    <property type="component" value="Unassembled WGS sequence"/>
</dbReference>
<evidence type="ECO:0000259" key="1">
    <source>
        <dbReference type="Pfam" id="PF01370"/>
    </source>
</evidence>
<accession>A0ABT5GGR7</accession>
<keyword evidence="3" id="KW-1185">Reference proteome</keyword>
<dbReference type="InterPro" id="IPR001509">
    <property type="entry name" value="Epimerase_deHydtase"/>
</dbReference>
<organism evidence="2 3">
    <name type="scientific">Intrasporangium calvum</name>
    <dbReference type="NCBI Taxonomy" id="53358"/>
    <lineage>
        <taxon>Bacteria</taxon>
        <taxon>Bacillati</taxon>
        <taxon>Actinomycetota</taxon>
        <taxon>Actinomycetes</taxon>
        <taxon>Micrococcales</taxon>
        <taxon>Intrasporangiaceae</taxon>
        <taxon>Intrasporangium</taxon>
    </lineage>
</organism>
<gene>
    <name evidence="2" type="ORF">OO014_09280</name>
</gene>
<name>A0ABT5GGR7_9MICO</name>
<dbReference type="Pfam" id="PF01370">
    <property type="entry name" value="Epimerase"/>
    <property type="match status" value="2"/>
</dbReference>
<dbReference type="InterPro" id="IPR036291">
    <property type="entry name" value="NAD(P)-bd_dom_sf"/>
</dbReference>
<feature type="domain" description="NAD-dependent epimerase/dehydratase" evidence="1">
    <location>
        <begin position="4"/>
        <end position="79"/>
    </location>
</feature>
<dbReference type="PANTHER" id="PTHR48079:SF6">
    <property type="entry name" value="NAD(P)-BINDING DOMAIN-CONTAINING PROTEIN-RELATED"/>
    <property type="match status" value="1"/>
</dbReference>